<dbReference type="Pfam" id="PF00975">
    <property type="entry name" value="Thioesterase"/>
    <property type="match status" value="1"/>
</dbReference>
<feature type="domain" description="Thioesterase" evidence="1">
    <location>
        <begin position="21"/>
        <end position="153"/>
    </location>
</feature>
<name>A0ABR4P9L4_9HELO</name>
<proteinExistence type="predicted"/>
<comment type="caution">
    <text evidence="2">The sequence shown here is derived from an EMBL/GenBank/DDBJ whole genome shotgun (WGS) entry which is preliminary data.</text>
</comment>
<accession>A0ABR4P9L4</accession>
<keyword evidence="3" id="KW-1185">Reference proteome</keyword>
<dbReference type="EMBL" id="JBFCZG010000007">
    <property type="protein sequence ID" value="KAL3419937.1"/>
    <property type="molecule type" value="Genomic_DNA"/>
</dbReference>
<evidence type="ECO:0000313" key="3">
    <source>
        <dbReference type="Proteomes" id="UP001629113"/>
    </source>
</evidence>
<organism evidence="2 3">
    <name type="scientific">Phlyctema vagabunda</name>
    <dbReference type="NCBI Taxonomy" id="108571"/>
    <lineage>
        <taxon>Eukaryota</taxon>
        <taxon>Fungi</taxon>
        <taxon>Dikarya</taxon>
        <taxon>Ascomycota</taxon>
        <taxon>Pezizomycotina</taxon>
        <taxon>Leotiomycetes</taxon>
        <taxon>Helotiales</taxon>
        <taxon>Dermateaceae</taxon>
        <taxon>Phlyctema</taxon>
    </lineage>
</organism>
<gene>
    <name evidence="2" type="ORF">PVAG01_08436</name>
</gene>
<dbReference type="Gene3D" id="3.40.50.1820">
    <property type="entry name" value="alpha/beta hydrolase"/>
    <property type="match status" value="1"/>
</dbReference>
<dbReference type="InterPro" id="IPR001031">
    <property type="entry name" value="Thioesterase"/>
</dbReference>
<evidence type="ECO:0000313" key="2">
    <source>
        <dbReference type="EMBL" id="KAL3419937.1"/>
    </source>
</evidence>
<protein>
    <submittedName>
        <fullName evidence="2">Thioesterase domain-containing protein</fullName>
    </submittedName>
</protein>
<sequence length="297" mass="32611">MLDANPNEIQTQPSHLPPVTPLVLIHDGGGTTFGYFSLGSLERTVWAIHNPNFMTGKPWAGGIDAMAAAYVQLLREAGVRGEVILGGWSLGGWLALAMAKLLAKKEEISKADAIFVKSLLIIDSPYHTPGRKQDFDNLGLPPLPELVRKSFDQSGNMMKIWELPSWDGVQAQSGRELLVDGLVVKPGEVLNVDVLGKAKVESVPKYEEDGGFPPWAVLVKATQTLKNTDAVIDRWRNEKVLGWEGRYPEFVKAVVEVDSHHFAMFSLSTIDYITEKINRALEILDRGTVKVAGKTGL</sequence>
<dbReference type="InterPro" id="IPR029058">
    <property type="entry name" value="AB_hydrolase_fold"/>
</dbReference>
<reference evidence="2 3" key="1">
    <citation type="submission" date="2024-06" db="EMBL/GenBank/DDBJ databases">
        <title>Complete genome of Phlyctema vagabunda strain 19-DSS-EL-015.</title>
        <authorList>
            <person name="Fiorenzani C."/>
        </authorList>
    </citation>
    <scope>NUCLEOTIDE SEQUENCE [LARGE SCALE GENOMIC DNA]</scope>
    <source>
        <strain evidence="2 3">19-DSS-EL-015</strain>
    </source>
</reference>
<dbReference type="Proteomes" id="UP001629113">
    <property type="component" value="Unassembled WGS sequence"/>
</dbReference>
<dbReference type="SUPFAM" id="SSF53474">
    <property type="entry name" value="alpha/beta-Hydrolases"/>
    <property type="match status" value="1"/>
</dbReference>
<evidence type="ECO:0000259" key="1">
    <source>
        <dbReference type="Pfam" id="PF00975"/>
    </source>
</evidence>